<dbReference type="Proteomes" id="UP001151699">
    <property type="component" value="Chromosome X"/>
</dbReference>
<evidence type="ECO:0000256" key="3">
    <source>
        <dbReference type="ARBA" id="ARBA00024195"/>
    </source>
</evidence>
<dbReference type="SMART" id="SM00020">
    <property type="entry name" value="Tryp_SPc"/>
    <property type="match status" value="1"/>
</dbReference>
<keyword evidence="2" id="KW-0325">Glycoprotein</keyword>
<dbReference type="SUPFAM" id="SSF50494">
    <property type="entry name" value="Trypsin-like serine proteases"/>
    <property type="match status" value="1"/>
</dbReference>
<dbReference type="Gene3D" id="2.40.10.10">
    <property type="entry name" value="Trypsin-like serine proteases"/>
    <property type="match status" value="2"/>
</dbReference>
<evidence type="ECO:0000256" key="4">
    <source>
        <dbReference type="SAM" id="SignalP"/>
    </source>
</evidence>
<dbReference type="InterPro" id="IPR043504">
    <property type="entry name" value="Peptidase_S1_PA_chymotrypsin"/>
</dbReference>
<gene>
    <name evidence="6" type="primary">PPAF1</name>
    <name evidence="6" type="ORF">Bhyg_12507</name>
</gene>
<organism evidence="6 7">
    <name type="scientific">Pseudolycoriella hygida</name>
    <dbReference type="NCBI Taxonomy" id="35572"/>
    <lineage>
        <taxon>Eukaryota</taxon>
        <taxon>Metazoa</taxon>
        <taxon>Ecdysozoa</taxon>
        <taxon>Arthropoda</taxon>
        <taxon>Hexapoda</taxon>
        <taxon>Insecta</taxon>
        <taxon>Pterygota</taxon>
        <taxon>Neoptera</taxon>
        <taxon>Endopterygota</taxon>
        <taxon>Diptera</taxon>
        <taxon>Nematocera</taxon>
        <taxon>Sciaroidea</taxon>
        <taxon>Sciaridae</taxon>
        <taxon>Pseudolycoriella</taxon>
    </lineage>
</organism>
<dbReference type="GO" id="GO:0004252">
    <property type="term" value="F:serine-type endopeptidase activity"/>
    <property type="evidence" value="ECO:0007669"/>
    <property type="project" value="InterPro"/>
</dbReference>
<dbReference type="PANTHER" id="PTHR24256">
    <property type="entry name" value="TRYPTASE-RELATED"/>
    <property type="match status" value="1"/>
</dbReference>
<dbReference type="AlphaFoldDB" id="A0A9Q0MXP8"/>
<keyword evidence="1" id="KW-1015">Disulfide bond</keyword>
<accession>A0A9Q0MXP8</accession>
<comment type="similarity">
    <text evidence="3">Belongs to the peptidase S1 family. CLIP subfamily.</text>
</comment>
<proteinExistence type="inferred from homology"/>
<dbReference type="PROSITE" id="PS50240">
    <property type="entry name" value="TRYPSIN_DOM"/>
    <property type="match status" value="1"/>
</dbReference>
<dbReference type="InterPro" id="IPR001314">
    <property type="entry name" value="Peptidase_S1A"/>
</dbReference>
<evidence type="ECO:0000313" key="6">
    <source>
        <dbReference type="EMBL" id="KAJ6639760.1"/>
    </source>
</evidence>
<keyword evidence="4" id="KW-0732">Signal</keyword>
<evidence type="ECO:0000259" key="5">
    <source>
        <dbReference type="PROSITE" id="PS50240"/>
    </source>
</evidence>
<dbReference type="InterPro" id="IPR001254">
    <property type="entry name" value="Trypsin_dom"/>
</dbReference>
<reference evidence="6" key="1">
    <citation type="submission" date="2022-07" db="EMBL/GenBank/DDBJ databases">
        <authorList>
            <person name="Trinca V."/>
            <person name="Uliana J.V.C."/>
            <person name="Torres T.T."/>
            <person name="Ward R.J."/>
            <person name="Monesi N."/>
        </authorList>
    </citation>
    <scope>NUCLEOTIDE SEQUENCE</scope>
    <source>
        <strain evidence="6">HSMRA1968</strain>
        <tissue evidence="6">Whole embryos</tissue>
    </source>
</reference>
<dbReference type="InterPro" id="IPR051487">
    <property type="entry name" value="Ser/Thr_Proteases_Immune/Dev"/>
</dbReference>
<evidence type="ECO:0000256" key="2">
    <source>
        <dbReference type="ARBA" id="ARBA00023180"/>
    </source>
</evidence>
<feature type="domain" description="Peptidase S1" evidence="5">
    <location>
        <begin position="102"/>
        <end position="354"/>
    </location>
</feature>
<feature type="signal peptide" evidence="4">
    <location>
        <begin position="1"/>
        <end position="22"/>
    </location>
</feature>
<dbReference type="PROSITE" id="PS00135">
    <property type="entry name" value="TRYPSIN_SER"/>
    <property type="match status" value="1"/>
</dbReference>
<keyword evidence="7" id="KW-1185">Reference proteome</keyword>
<dbReference type="PRINTS" id="PR00722">
    <property type="entry name" value="CHYMOTRYPSIN"/>
</dbReference>
<dbReference type="EMBL" id="WJQU01000003">
    <property type="protein sequence ID" value="KAJ6639760.1"/>
    <property type="molecule type" value="Genomic_DNA"/>
</dbReference>
<feature type="chain" id="PRO_5040397555" evidence="4">
    <location>
        <begin position="23"/>
        <end position="356"/>
    </location>
</feature>
<sequence length="356" mass="39616">MFSSSVLQVITMFLLIHDKISIAEIGDYMKCTSSQDCMEPSSCTTLNYNFASLSENEQLMFLNTTQCAGDKTNPLICCNNFEIENELPSIATCSKPSSDYKVTGGVDALLHDYSWMTLLEHKNLTTNMLYFNGAGSLISSRYVLTVAHVAVDHKTKKTFVLQNVHLGKYDRNKTENIDTEGNIGHPTVVVGIDKVIPHPDRDGTTNDIALIRLSKRVFFTEFIVPVCLPSMVQKTELKDEYPLEVSAWGEGTSSTAKQKLAVPYFEHSDCQRKYDEYSEIKIKESQICAGGVGDKLEGTCQGDSGGPLMSQFDKYAIEGIVLFGDDVCARGNSSIPFVNINVRFYETWINETIAQH</sequence>
<dbReference type="GO" id="GO:0006508">
    <property type="term" value="P:proteolysis"/>
    <property type="evidence" value="ECO:0007669"/>
    <property type="project" value="InterPro"/>
</dbReference>
<dbReference type="OrthoDB" id="7783655at2759"/>
<evidence type="ECO:0000313" key="7">
    <source>
        <dbReference type="Proteomes" id="UP001151699"/>
    </source>
</evidence>
<dbReference type="Pfam" id="PF00089">
    <property type="entry name" value="Trypsin"/>
    <property type="match status" value="1"/>
</dbReference>
<name>A0A9Q0MXP8_9DIPT</name>
<protein>
    <submittedName>
        <fullName evidence="6">Phenoloxidase-activating factor 1</fullName>
    </submittedName>
</protein>
<evidence type="ECO:0000256" key="1">
    <source>
        <dbReference type="ARBA" id="ARBA00023157"/>
    </source>
</evidence>
<feature type="non-terminal residue" evidence="6">
    <location>
        <position position="1"/>
    </location>
</feature>
<dbReference type="InterPro" id="IPR033116">
    <property type="entry name" value="TRYPSIN_SER"/>
</dbReference>
<comment type="caution">
    <text evidence="6">The sequence shown here is derived from an EMBL/GenBank/DDBJ whole genome shotgun (WGS) entry which is preliminary data.</text>
</comment>
<dbReference type="InterPro" id="IPR009003">
    <property type="entry name" value="Peptidase_S1_PA"/>
</dbReference>
<dbReference type="CDD" id="cd00190">
    <property type="entry name" value="Tryp_SPc"/>
    <property type="match status" value="1"/>
</dbReference>